<dbReference type="PANTHER" id="PTHR19288">
    <property type="entry name" value="4-NITROPHENYLPHOSPHATASE-RELATED"/>
    <property type="match status" value="1"/>
</dbReference>
<dbReference type="SUPFAM" id="SSF56784">
    <property type="entry name" value="HAD-like"/>
    <property type="match status" value="1"/>
</dbReference>
<reference evidence="1 2" key="1">
    <citation type="journal article" date="2017" name="BMC Genomics">
        <title>Comparative genomic and phylogenomic analyses of the Bifidobacteriaceae family.</title>
        <authorList>
            <person name="Lugli G.A."/>
            <person name="Milani C."/>
            <person name="Turroni F."/>
            <person name="Duranti S."/>
            <person name="Mancabelli L."/>
            <person name="Mangifesta M."/>
            <person name="Ferrario C."/>
            <person name="Modesto M."/>
            <person name="Mattarelli P."/>
            <person name="Jiri K."/>
            <person name="van Sinderen D."/>
            <person name="Ventura M."/>
        </authorList>
    </citation>
    <scope>NUCLEOTIDE SEQUENCE [LARGE SCALE GENOMIC DNA]</scope>
    <source>
        <strain evidence="1 2">DSM 22924</strain>
    </source>
</reference>
<dbReference type="OrthoDB" id="3400930at2"/>
<dbReference type="InterPro" id="IPR036412">
    <property type="entry name" value="HAD-like_sf"/>
</dbReference>
<dbReference type="PANTHER" id="PTHR19288:SF95">
    <property type="entry name" value="D-GLYCEROL 3-PHOSPHATE PHOSPHATASE"/>
    <property type="match status" value="1"/>
</dbReference>
<keyword evidence="2" id="KW-1185">Reference proteome</keyword>
<dbReference type="Pfam" id="PF13344">
    <property type="entry name" value="Hydrolase_6"/>
    <property type="match status" value="1"/>
</dbReference>
<dbReference type="GO" id="GO:0005737">
    <property type="term" value="C:cytoplasm"/>
    <property type="evidence" value="ECO:0007669"/>
    <property type="project" value="TreeGrafter"/>
</dbReference>
<organism evidence="1 2">
    <name type="scientific">Bombiscardovia coagulans</name>
    <dbReference type="NCBI Taxonomy" id="686666"/>
    <lineage>
        <taxon>Bacteria</taxon>
        <taxon>Bacillati</taxon>
        <taxon>Actinomycetota</taxon>
        <taxon>Actinomycetes</taxon>
        <taxon>Bifidobacteriales</taxon>
        <taxon>Bifidobacteriaceae</taxon>
        <taxon>Bombiscardovia</taxon>
    </lineage>
</organism>
<accession>A0A261ET83</accession>
<evidence type="ECO:0000313" key="2">
    <source>
        <dbReference type="Proteomes" id="UP000216004"/>
    </source>
</evidence>
<evidence type="ECO:0000313" key="1">
    <source>
        <dbReference type="EMBL" id="OZG50074.1"/>
    </source>
</evidence>
<dbReference type="Pfam" id="PF13242">
    <property type="entry name" value="Hydrolase_like"/>
    <property type="match status" value="1"/>
</dbReference>
<name>A0A261ET83_9BIFI</name>
<dbReference type="InterPro" id="IPR006357">
    <property type="entry name" value="HAD-SF_hydro_IIA"/>
</dbReference>
<comment type="caution">
    <text evidence="1">The sequence shown here is derived from an EMBL/GenBank/DDBJ whole genome shotgun (WGS) entry which is preliminary data.</text>
</comment>
<keyword evidence="1" id="KW-0378">Hydrolase</keyword>
<dbReference type="InterPro" id="IPR023214">
    <property type="entry name" value="HAD_sf"/>
</dbReference>
<protein>
    <submittedName>
        <fullName evidence="1">Hydrolase</fullName>
    </submittedName>
</protein>
<gene>
    <name evidence="1" type="ORF">BOCO_0591</name>
</gene>
<dbReference type="NCBIfam" id="TIGR01460">
    <property type="entry name" value="HAD-SF-IIA"/>
    <property type="match status" value="1"/>
</dbReference>
<sequence>MAATLLKGSKQELCKVYSLALLDLDGVVYRGAQPVEHAAQAIQMAGSAGMKAAYTTNNPSRYPNAVAEQLRSFGIELDDQQVITSAIVGARMLREHLPHEAKVLVIGSDHLRDEVRRNGMVVVESSHDHPQAVIQSWYPEIDFDDLAQAAYSIEQGARYFVTNRDLTLPREDGIAPGNGAMQLPVIAATGTEPEDSAGKPEAAMYDEARRLFGTESIPLDKQVSLPVGDRLDTDIEAANRGGYDSLVVLTGVADPESILRAPQAQRPTYIASDLQGLLEKQPEVRRNGEADWVCRSCRASYINGQLTLSAMDGQGNAVDPLTQIDALRAAACTVWEAVDNGSSINDITLPQFRLLSMKD</sequence>
<proteinExistence type="predicted"/>
<dbReference type="EMBL" id="MWWS01000004">
    <property type="protein sequence ID" value="OZG50074.1"/>
    <property type="molecule type" value="Genomic_DNA"/>
</dbReference>
<dbReference type="Gene3D" id="3.40.50.1000">
    <property type="entry name" value="HAD superfamily/HAD-like"/>
    <property type="match status" value="2"/>
</dbReference>
<dbReference type="RefSeq" id="WP_094722608.1">
    <property type="nucleotide sequence ID" value="NZ_MWWS01000004.1"/>
</dbReference>
<dbReference type="Proteomes" id="UP000216004">
    <property type="component" value="Unassembled WGS sequence"/>
</dbReference>
<dbReference type="AlphaFoldDB" id="A0A261ET83"/>
<dbReference type="GO" id="GO:0016791">
    <property type="term" value="F:phosphatase activity"/>
    <property type="evidence" value="ECO:0007669"/>
    <property type="project" value="TreeGrafter"/>
</dbReference>